<evidence type="ECO:0000256" key="1">
    <source>
        <dbReference type="ARBA" id="ARBA00023015"/>
    </source>
</evidence>
<sequence>MNRDRSSRMLPDPLPKSVKVRSTCNACQQAKIRCSHERPSCRRCQKHNIDCIYSMSRRLGRPAKKRDNTQDDCLDRGISNHPRNQTNRRVRSPRKRKVKRDSGQRSGHDITNPQDDEEVILDEITFNDSIVDDMSTEDPRLPTPPFLDTDRLSLYDGSDTIDLSDNWLQQFISGQPADLTQDRNFLDTLGLNGADSALTAIPFSTNDFTGSAKTIDVASSELQDQVPLAAYYPPASGFSSYSEPTTESAQIMSEIASSYTGFVKRESFAWSQTIPSSMGNDSARLSGTGEQLNPSITTKGQRRAHEYDHSSEGPVPTTISARQYQCQCHDHIARDLMLLNISASRTWPTVTIDSILKCQQILQQLTDTILECAICCKTRVNLLMIVIVSIDSLITALETITSVDSGVWDGVLVEYHDSRLREYGQEISKGAANRRYKNANFHFKAQVEECPLLVGGFPVPSEEKFVFVKQILHARLCGLSSIIGRIQRCTEEILALPSSFGRLSMISETNRRVHCSIDALQILTDVRNVDTVVEFETILDLVQRVYGQGQAMLSCKDCRKLPLQSSSFLTIPALTDHCLSLFEAVCSAYSITRKNCLFDANILAFEQPLPQFICIRSKVQLGETDLDEAETGMLVHRAGATTLRAYESSIQSTMHRFMAFLDQIKVEQRT</sequence>
<feature type="domain" description="Zn(2)-C6 fungal-type" evidence="6">
    <location>
        <begin position="23"/>
        <end position="53"/>
    </location>
</feature>
<dbReference type="Gene3D" id="4.10.240.10">
    <property type="entry name" value="Zn(2)-C6 fungal-type DNA-binding domain"/>
    <property type="match status" value="1"/>
</dbReference>
<evidence type="ECO:0000256" key="3">
    <source>
        <dbReference type="ARBA" id="ARBA00023163"/>
    </source>
</evidence>
<dbReference type="GO" id="GO:0003677">
    <property type="term" value="F:DNA binding"/>
    <property type="evidence" value="ECO:0007669"/>
    <property type="project" value="UniProtKB-KW"/>
</dbReference>
<keyword evidence="1" id="KW-0805">Transcription regulation</keyword>
<dbReference type="OMA" id="CIYSMSR"/>
<evidence type="ECO:0000259" key="6">
    <source>
        <dbReference type="PROSITE" id="PS50048"/>
    </source>
</evidence>
<dbReference type="PROSITE" id="PS50048">
    <property type="entry name" value="ZN2_CY6_FUNGAL_2"/>
    <property type="match status" value="1"/>
</dbReference>
<dbReference type="GO" id="GO:0000981">
    <property type="term" value="F:DNA-binding transcription factor activity, RNA polymerase II-specific"/>
    <property type="evidence" value="ECO:0007669"/>
    <property type="project" value="InterPro"/>
</dbReference>
<keyword evidence="3" id="KW-0804">Transcription</keyword>
<dbReference type="CDD" id="cd00067">
    <property type="entry name" value="GAL4"/>
    <property type="match status" value="1"/>
</dbReference>
<dbReference type="AlphaFoldDB" id="A0A7U2MTL5"/>
<dbReference type="EMBL" id="CP044618">
    <property type="protein sequence ID" value="QRD89672.1"/>
    <property type="molecule type" value="Genomic_DNA"/>
</dbReference>
<evidence type="ECO:0000313" key="8">
    <source>
        <dbReference type="Proteomes" id="UP000596276"/>
    </source>
</evidence>
<feature type="compositionally biased region" description="Basic residues" evidence="5">
    <location>
        <begin position="86"/>
        <end position="99"/>
    </location>
</feature>
<reference evidence="8" key="1">
    <citation type="journal article" date="2021" name="G3 (Bethesda)">
        <title>Chromosome assembled and annotated genome sequence of Aspergillus flavus NRRL 3357.</title>
        <authorList>
            <person name="Skerker J.M."/>
            <person name="Pianalto K.M."/>
            <person name="Mondo S.J."/>
            <person name="Yang K."/>
            <person name="Arkin A.P."/>
            <person name="Keller N.P."/>
            <person name="Grigoriev I.V."/>
            <person name="Louise Glass N.L."/>
        </authorList>
    </citation>
    <scope>NUCLEOTIDE SEQUENCE [LARGE SCALE GENOMIC DNA]</scope>
    <source>
        <strain evidence="8">ATCC 200026 / FGSC A1120 / IAM 13836 / NRRL 3357 / JCM 12722 / SRRC 167</strain>
    </source>
</reference>
<dbReference type="InterPro" id="IPR050675">
    <property type="entry name" value="OAF3"/>
</dbReference>
<dbReference type="SMART" id="SM00066">
    <property type="entry name" value="GAL4"/>
    <property type="match status" value="1"/>
</dbReference>
<feature type="region of interest" description="Disordered" evidence="5">
    <location>
        <begin position="60"/>
        <end position="116"/>
    </location>
</feature>
<keyword evidence="4" id="KW-0539">Nucleus</keyword>
<dbReference type="PRINTS" id="PR00755">
    <property type="entry name" value="AFLATOXINBRP"/>
</dbReference>
<evidence type="ECO:0000313" key="7">
    <source>
        <dbReference type="EMBL" id="QRD89672.1"/>
    </source>
</evidence>
<evidence type="ECO:0000256" key="5">
    <source>
        <dbReference type="SAM" id="MobiDB-lite"/>
    </source>
</evidence>
<evidence type="ECO:0000256" key="4">
    <source>
        <dbReference type="ARBA" id="ARBA00023242"/>
    </source>
</evidence>
<protein>
    <submittedName>
        <fullName evidence="7">AflR-like C6 transcription factor</fullName>
    </submittedName>
</protein>
<dbReference type="GO" id="GO:0009893">
    <property type="term" value="P:positive regulation of metabolic process"/>
    <property type="evidence" value="ECO:0007669"/>
    <property type="project" value="UniProtKB-ARBA"/>
</dbReference>
<dbReference type="Proteomes" id="UP000596276">
    <property type="component" value="Chromosome 4"/>
</dbReference>
<dbReference type="VEuPathDB" id="FungiDB:AFLA_002033"/>
<name>A0A7U2MTL5_ASPFN</name>
<dbReference type="GO" id="GO:0008270">
    <property type="term" value="F:zinc ion binding"/>
    <property type="evidence" value="ECO:0007669"/>
    <property type="project" value="InterPro"/>
</dbReference>
<dbReference type="Pfam" id="PF00172">
    <property type="entry name" value="Zn_clus"/>
    <property type="match status" value="1"/>
</dbReference>
<feature type="compositionally biased region" description="Polar residues" evidence="5">
    <location>
        <begin position="286"/>
        <end position="299"/>
    </location>
</feature>
<dbReference type="PANTHER" id="PTHR31069">
    <property type="entry name" value="OLEATE-ACTIVATED TRANSCRIPTION FACTOR 1-RELATED"/>
    <property type="match status" value="1"/>
</dbReference>
<keyword evidence="8" id="KW-1185">Reference proteome</keyword>
<dbReference type="InterPro" id="IPR036864">
    <property type="entry name" value="Zn2-C6_fun-type_DNA-bd_sf"/>
</dbReference>
<dbReference type="PANTHER" id="PTHR31069:SF26">
    <property type="entry name" value="ZN(2)-C6 FUNGAL-TYPE DOMAIN-CONTAINING PROTEIN"/>
    <property type="match status" value="1"/>
</dbReference>
<evidence type="ECO:0000256" key="2">
    <source>
        <dbReference type="ARBA" id="ARBA00023125"/>
    </source>
</evidence>
<organism evidence="7 8">
    <name type="scientific">Aspergillus flavus (strain ATCC 200026 / FGSC A1120 / IAM 13836 / NRRL 3357 / JCM 12722 / SRRC 167)</name>
    <dbReference type="NCBI Taxonomy" id="332952"/>
    <lineage>
        <taxon>Eukaryota</taxon>
        <taxon>Fungi</taxon>
        <taxon>Dikarya</taxon>
        <taxon>Ascomycota</taxon>
        <taxon>Pezizomycotina</taxon>
        <taxon>Eurotiomycetes</taxon>
        <taxon>Eurotiomycetidae</taxon>
        <taxon>Eurotiales</taxon>
        <taxon>Aspergillaceae</taxon>
        <taxon>Aspergillus</taxon>
        <taxon>Aspergillus subgen. Circumdati</taxon>
    </lineage>
</organism>
<feature type="region of interest" description="Disordered" evidence="5">
    <location>
        <begin position="286"/>
        <end position="314"/>
    </location>
</feature>
<dbReference type="SUPFAM" id="SSF57701">
    <property type="entry name" value="Zn2/Cys6 DNA-binding domain"/>
    <property type="match status" value="1"/>
</dbReference>
<feature type="compositionally biased region" description="Basic and acidic residues" evidence="5">
    <location>
        <begin position="65"/>
        <end position="75"/>
    </location>
</feature>
<dbReference type="VEuPathDB" id="FungiDB:F9C07_3470"/>
<gene>
    <name evidence="7" type="ORF">F9C07_3470</name>
</gene>
<accession>A0A7U2MTL5</accession>
<proteinExistence type="predicted"/>
<dbReference type="InterPro" id="IPR001138">
    <property type="entry name" value="Zn2Cys6_DnaBD"/>
</dbReference>
<keyword evidence="2" id="KW-0238">DNA-binding</keyword>